<dbReference type="InterPro" id="IPR040807">
    <property type="entry name" value="DUF5522"/>
</dbReference>
<feature type="region of interest" description="Disordered" evidence="1">
    <location>
        <begin position="423"/>
        <end position="442"/>
    </location>
</feature>
<feature type="compositionally biased region" description="Basic residues" evidence="1">
    <location>
        <begin position="407"/>
        <end position="418"/>
    </location>
</feature>
<feature type="compositionally biased region" description="Polar residues" evidence="1">
    <location>
        <begin position="28"/>
        <end position="53"/>
    </location>
</feature>
<protein>
    <submittedName>
        <fullName evidence="2">Uncharacterized protein</fullName>
    </submittedName>
</protein>
<dbReference type="OrthoDB" id="274765at2759"/>
<organism evidence="2 3">
    <name type="scientific">Caulochytrium protostelioides</name>
    <dbReference type="NCBI Taxonomy" id="1555241"/>
    <lineage>
        <taxon>Eukaryota</taxon>
        <taxon>Fungi</taxon>
        <taxon>Fungi incertae sedis</taxon>
        <taxon>Chytridiomycota</taxon>
        <taxon>Chytridiomycota incertae sedis</taxon>
        <taxon>Chytridiomycetes</taxon>
        <taxon>Caulochytriales</taxon>
        <taxon>Caulochytriaceae</taxon>
        <taxon>Caulochytrium</taxon>
    </lineage>
</organism>
<evidence type="ECO:0000313" key="2">
    <source>
        <dbReference type="EMBL" id="RKO99428.1"/>
    </source>
</evidence>
<dbReference type="EMBL" id="ML014286">
    <property type="protein sequence ID" value="RKO99428.1"/>
    <property type="molecule type" value="Genomic_DNA"/>
</dbReference>
<dbReference type="AlphaFoldDB" id="A0A4V1IU60"/>
<feature type="compositionally biased region" description="Low complexity" evidence="1">
    <location>
        <begin position="397"/>
        <end position="406"/>
    </location>
</feature>
<feature type="compositionally biased region" description="Low complexity" evidence="1">
    <location>
        <begin position="82"/>
        <end position="93"/>
    </location>
</feature>
<reference evidence="3" key="1">
    <citation type="journal article" date="2018" name="Nat. Microbiol.">
        <title>Leveraging single-cell genomics to expand the fungal tree of life.</title>
        <authorList>
            <person name="Ahrendt S.R."/>
            <person name="Quandt C.A."/>
            <person name="Ciobanu D."/>
            <person name="Clum A."/>
            <person name="Salamov A."/>
            <person name="Andreopoulos B."/>
            <person name="Cheng J.F."/>
            <person name="Woyke T."/>
            <person name="Pelin A."/>
            <person name="Henrissat B."/>
            <person name="Reynolds N.K."/>
            <person name="Benny G.L."/>
            <person name="Smith M.E."/>
            <person name="James T.Y."/>
            <person name="Grigoriev I.V."/>
        </authorList>
    </citation>
    <scope>NUCLEOTIDE SEQUENCE [LARGE SCALE GENOMIC DNA]</scope>
    <source>
        <strain evidence="3">ATCC 52028</strain>
    </source>
</reference>
<feature type="compositionally biased region" description="Low complexity" evidence="1">
    <location>
        <begin position="228"/>
        <end position="245"/>
    </location>
</feature>
<dbReference type="Proteomes" id="UP000274922">
    <property type="component" value="Unassembled WGS sequence"/>
</dbReference>
<dbReference type="PANTHER" id="PTHR21037">
    <property type="entry name" value="39S RIBOSOMAL PROTEIN L14, MITOCHONDRIAL"/>
    <property type="match status" value="1"/>
</dbReference>
<evidence type="ECO:0000313" key="3">
    <source>
        <dbReference type="Proteomes" id="UP000274922"/>
    </source>
</evidence>
<proteinExistence type="predicted"/>
<feature type="region of interest" description="Disordered" evidence="1">
    <location>
        <begin position="1"/>
        <end position="53"/>
    </location>
</feature>
<accession>A0A4V1IU60</accession>
<feature type="region of interest" description="Disordered" evidence="1">
    <location>
        <begin position="324"/>
        <end position="369"/>
    </location>
</feature>
<feature type="compositionally biased region" description="Polar residues" evidence="1">
    <location>
        <begin position="252"/>
        <end position="263"/>
    </location>
</feature>
<name>A0A4V1IU60_9FUNG</name>
<dbReference type="Pfam" id="PF17653">
    <property type="entry name" value="DUF5522"/>
    <property type="match status" value="1"/>
</dbReference>
<feature type="region of interest" description="Disordered" evidence="1">
    <location>
        <begin position="196"/>
        <end position="263"/>
    </location>
</feature>
<feature type="compositionally biased region" description="Low complexity" evidence="1">
    <location>
        <begin position="347"/>
        <end position="365"/>
    </location>
</feature>
<feature type="region of interest" description="Disordered" evidence="1">
    <location>
        <begin position="397"/>
        <end position="418"/>
    </location>
</feature>
<sequence length="663" mass="67350">MPSDRSVRGWPAAVPVALRNGHPPPPAATTTMNRAQSQPTLNGSPYSTVTPLESRSQITLTSLDSKVNESTSIIAGLPTPTSPHGPSESSKSSTISQPIPIGATLAATNVAATATATAIATVSAATTVVAAASAPSRRPATPQSLSADAATAAITTTTATTATTATAIPAATVTAVASAIVNPPLSPARLLQHFSEADLPSPTRSPGTLPYQCSFRSDHTENHGHAQTGAPSAADASEATDTATDGGHGRVPSSSAWTSNCASPASLEPARSMGFSVSPRSAQSESVPVTGFMNITVGLTSRIKRAGKSSATVVRGVALKLFSKESSRRSSTVSQPLPCGQTRRDSVSPASSSGSSVQSSPRLPSKVSYPSVSLLHEPSTEVVSADALGTTASLGAAATKNAGARAAPRKAGRRAKNTKHMSYAGIDGSRPHPTAMRPTHSNDFLSRLPRLRAATVARDAEAESGSIGDVEDLGYTALCTALHTRAVAAGARHYLDPKTGFLVNTALEARARGYCCGSECRHCPYNHVNVGRPDQVRRDALAMRRQRTEGGEPAGGVVAVGANPGSGSNAVATGAVSGLVPSAMAGPPAGKPSYGMAKPATGGLLALGLSGETSLLPVVIESRRSGELVITSGPELADGPPILSLQRAPTLDWDLPESLLSDG</sequence>
<evidence type="ECO:0000256" key="1">
    <source>
        <dbReference type="SAM" id="MobiDB-lite"/>
    </source>
</evidence>
<dbReference type="PANTHER" id="PTHR21037:SF2">
    <property type="entry name" value="SIMILAR TO NOVEL PROTEIN"/>
    <property type="match status" value="1"/>
</dbReference>
<keyword evidence="3" id="KW-1185">Reference proteome</keyword>
<feature type="region of interest" description="Disordered" evidence="1">
    <location>
        <begin position="73"/>
        <end position="95"/>
    </location>
</feature>
<gene>
    <name evidence="2" type="ORF">CXG81DRAFT_20490</name>
</gene>